<evidence type="ECO:0000256" key="1">
    <source>
        <dbReference type="SAM" id="MobiDB-lite"/>
    </source>
</evidence>
<reference evidence="2" key="2">
    <citation type="journal article" date="2015" name="Gigascience">
        <title>Reconstructing a comprehensive transcriptome assembly of a white-pupal translocated strain of the pest fruit fly Bactrocera cucurbitae.</title>
        <authorList>
            <person name="Sim S.B."/>
            <person name="Calla B."/>
            <person name="Hall B."/>
            <person name="DeRego T."/>
            <person name="Geib S.M."/>
        </authorList>
    </citation>
    <scope>NUCLEOTIDE SEQUENCE</scope>
</reference>
<proteinExistence type="predicted"/>
<feature type="region of interest" description="Disordered" evidence="1">
    <location>
        <begin position="55"/>
        <end position="86"/>
    </location>
</feature>
<feature type="region of interest" description="Disordered" evidence="1">
    <location>
        <begin position="1"/>
        <end position="26"/>
    </location>
</feature>
<feature type="compositionally biased region" description="Polar residues" evidence="1">
    <location>
        <begin position="55"/>
        <end position="69"/>
    </location>
</feature>
<protein>
    <submittedName>
        <fullName evidence="2">UPF0042 nucleotide-binding protein lwe2422</fullName>
    </submittedName>
</protein>
<organism evidence="2">
    <name type="scientific">Zeugodacus cucurbitae</name>
    <name type="common">Melon fruit fly</name>
    <name type="synonym">Bactrocera cucurbitae</name>
    <dbReference type="NCBI Taxonomy" id="28588"/>
    <lineage>
        <taxon>Eukaryota</taxon>
        <taxon>Metazoa</taxon>
        <taxon>Ecdysozoa</taxon>
        <taxon>Arthropoda</taxon>
        <taxon>Hexapoda</taxon>
        <taxon>Insecta</taxon>
        <taxon>Pterygota</taxon>
        <taxon>Neoptera</taxon>
        <taxon>Endopterygota</taxon>
        <taxon>Diptera</taxon>
        <taxon>Brachycera</taxon>
        <taxon>Muscomorpha</taxon>
        <taxon>Tephritoidea</taxon>
        <taxon>Tephritidae</taxon>
        <taxon>Zeugodacus</taxon>
        <taxon>Zeugodacus</taxon>
    </lineage>
</organism>
<name>A0A0A1WLV0_ZEUCU</name>
<accession>A0A0A1WLV0</accession>
<dbReference type="AlphaFoldDB" id="A0A0A1WLV0"/>
<feature type="compositionally biased region" description="Low complexity" evidence="1">
    <location>
        <begin position="9"/>
        <end position="20"/>
    </location>
</feature>
<dbReference type="EMBL" id="GBXI01014782">
    <property type="protein sequence ID" value="JAC99509.1"/>
    <property type="molecule type" value="Transcribed_RNA"/>
</dbReference>
<gene>
    <name evidence="2" type="primary">lwe2422</name>
    <name evidence="2" type="ORF">g.1854</name>
</gene>
<sequence>MRRSRTEMPNSVSPNAASPPRLRQRLSSGHILQQLTASIAAHKRSSYYTIADSSSMQNVNPWGTKSSANPWAYKKNESDDEGTISETESTNHYANEKTGSVFDGIQVITASEELLAPLRGFLQLTPETEEEFEDEDEEEPPLAVVGDEDTLKEQFGFCPIPEDLLCDERASFKYNNEGDYQAGYVDDVLVDTADFDDINPSTSKRALEKLFILQTSVWMERPNIELEVPAVKLTTAALRKLERQQIRLSYNAITV</sequence>
<evidence type="ECO:0000313" key="2">
    <source>
        <dbReference type="EMBL" id="JAC99509.1"/>
    </source>
</evidence>
<reference evidence="2" key="1">
    <citation type="submission" date="2014-11" db="EMBL/GenBank/DDBJ databases">
        <authorList>
            <person name="Geib S."/>
        </authorList>
    </citation>
    <scope>NUCLEOTIDE SEQUENCE</scope>
</reference>